<gene>
    <name evidence="1" type="ORF">S12H4_35969</name>
</gene>
<reference evidence="1" key="1">
    <citation type="journal article" date="2014" name="Front. Microbiol.">
        <title>High frequency of phylogenetically diverse reductive dehalogenase-homologous genes in deep subseafloor sedimentary metagenomes.</title>
        <authorList>
            <person name="Kawai M."/>
            <person name="Futagami T."/>
            <person name="Toyoda A."/>
            <person name="Takaki Y."/>
            <person name="Nishi S."/>
            <person name="Hori S."/>
            <person name="Arai W."/>
            <person name="Tsubouchi T."/>
            <person name="Morono Y."/>
            <person name="Uchiyama I."/>
            <person name="Ito T."/>
            <person name="Fujiyama A."/>
            <person name="Inagaki F."/>
            <person name="Takami H."/>
        </authorList>
    </citation>
    <scope>NUCLEOTIDE SEQUENCE</scope>
    <source>
        <strain evidence="1">Expedition CK06-06</strain>
    </source>
</reference>
<protein>
    <submittedName>
        <fullName evidence="1">Uncharacterized protein</fullName>
    </submittedName>
</protein>
<organism evidence="1">
    <name type="scientific">marine sediment metagenome</name>
    <dbReference type="NCBI Taxonomy" id="412755"/>
    <lineage>
        <taxon>unclassified sequences</taxon>
        <taxon>metagenomes</taxon>
        <taxon>ecological metagenomes</taxon>
    </lineage>
</organism>
<name>X1TB52_9ZZZZ</name>
<evidence type="ECO:0000313" key="1">
    <source>
        <dbReference type="EMBL" id="GAI88596.1"/>
    </source>
</evidence>
<comment type="caution">
    <text evidence="1">The sequence shown here is derived from an EMBL/GenBank/DDBJ whole genome shotgun (WGS) entry which is preliminary data.</text>
</comment>
<feature type="non-terminal residue" evidence="1">
    <location>
        <position position="1"/>
    </location>
</feature>
<accession>X1TB52</accession>
<dbReference type="EMBL" id="BARW01021415">
    <property type="protein sequence ID" value="GAI88596.1"/>
    <property type="molecule type" value="Genomic_DNA"/>
</dbReference>
<dbReference type="AlphaFoldDB" id="X1TB52"/>
<sequence length="151" mass="18486">WFKWLNKQKLKANKLRIENSQEGERLQIESKCQQIDKEEVLREWLEVCLVELYELHVENEKYSFVGITRVFKWLEKNNLIHISDQEKVKLFNEVQEEIVARKKFVHNKKKIFDPRIMCREKAIKKQFGKWKIAKFDLRKEIYKIIGHEPKD</sequence>
<proteinExistence type="predicted"/>